<name>B7B6I7_9BACT</name>
<dbReference type="Proteomes" id="UP000005510">
    <property type="component" value="Unassembled WGS sequence"/>
</dbReference>
<sequence>MKKPPSGSEINITFANHTFKSVCTLKLDTRILVIYKQIYIKL</sequence>
<evidence type="ECO:0000313" key="1">
    <source>
        <dbReference type="EMBL" id="EEC97930.1"/>
    </source>
</evidence>
<gene>
    <name evidence="1" type="ORF">PRABACTJOHN_00631</name>
</gene>
<dbReference type="AlphaFoldDB" id="B7B6I7"/>
<accession>B7B6I7</accession>
<comment type="caution">
    <text evidence="1">The sequence shown here is derived from an EMBL/GenBank/DDBJ whole genome shotgun (WGS) entry which is preliminary data.</text>
</comment>
<reference evidence="1 2" key="2">
    <citation type="submission" date="2008-10" db="EMBL/GenBank/DDBJ databases">
        <authorList>
            <person name="Fulton L."/>
            <person name="Clifton S."/>
            <person name="Fulton B."/>
            <person name="Xu J."/>
            <person name="Minx P."/>
            <person name="Pepin K.H."/>
            <person name="Johnson M."/>
            <person name="Bhonagiri V."/>
            <person name="Nash W.E."/>
            <person name="Mardis E.R."/>
            <person name="Wilson R.K."/>
        </authorList>
    </citation>
    <scope>NUCLEOTIDE SEQUENCE [LARGE SCALE GENOMIC DNA]</scope>
    <source>
        <strain evidence="1 2">DSM 18315</strain>
    </source>
</reference>
<organism evidence="1 2">
    <name type="scientific">Parabacteroides johnsonii DSM 18315</name>
    <dbReference type="NCBI Taxonomy" id="537006"/>
    <lineage>
        <taxon>Bacteria</taxon>
        <taxon>Pseudomonadati</taxon>
        <taxon>Bacteroidota</taxon>
        <taxon>Bacteroidia</taxon>
        <taxon>Bacteroidales</taxon>
        <taxon>Tannerellaceae</taxon>
        <taxon>Parabacteroides</taxon>
    </lineage>
</organism>
<dbReference type="HOGENOM" id="CLU_3331144_0_0_10"/>
<dbReference type="EMBL" id="ABYH01000045">
    <property type="protein sequence ID" value="EEC97930.1"/>
    <property type="molecule type" value="Genomic_DNA"/>
</dbReference>
<proteinExistence type="predicted"/>
<evidence type="ECO:0000313" key="2">
    <source>
        <dbReference type="Proteomes" id="UP000005510"/>
    </source>
</evidence>
<reference evidence="1 2" key="1">
    <citation type="submission" date="2008-10" db="EMBL/GenBank/DDBJ databases">
        <title>Draft genome sequence of Parabacteroides johnsonii (DSM 18315).</title>
        <authorList>
            <person name="Sudarsanam P."/>
            <person name="Ley R."/>
            <person name="Guruge J."/>
            <person name="Turnbaugh P.J."/>
            <person name="Mahowald M."/>
            <person name="Liep D."/>
            <person name="Gordon J."/>
        </authorList>
    </citation>
    <scope>NUCLEOTIDE SEQUENCE [LARGE SCALE GENOMIC DNA]</scope>
    <source>
        <strain evidence="1 2">DSM 18315</strain>
    </source>
</reference>
<protein>
    <submittedName>
        <fullName evidence="1">Uncharacterized protein</fullName>
    </submittedName>
</protein>
<dbReference type="STRING" id="537006.PRABACTJOHN_00631"/>